<dbReference type="PIRSF" id="PIRSF016477">
    <property type="entry name" value="Prefoldin_subunit_4"/>
    <property type="match status" value="1"/>
</dbReference>
<protein>
    <recommendedName>
        <fullName evidence="7">Prefoldin subunit 4</fullName>
    </recommendedName>
</protein>
<dbReference type="GO" id="GO:0016272">
    <property type="term" value="C:prefoldin complex"/>
    <property type="evidence" value="ECO:0007669"/>
    <property type="project" value="InterPro"/>
</dbReference>
<dbReference type="Proteomes" id="UP000215902">
    <property type="component" value="Unassembled WGS sequence"/>
</dbReference>
<dbReference type="Pfam" id="PF01920">
    <property type="entry name" value="Prefoldin_2"/>
    <property type="match status" value="1"/>
</dbReference>
<feature type="non-terminal residue" evidence="5">
    <location>
        <position position="1"/>
    </location>
</feature>
<feature type="coiled-coil region" evidence="3">
    <location>
        <begin position="25"/>
        <end position="110"/>
    </location>
</feature>
<sequence length="133" mass="15094">DSEGPTVTLGDQLNINKFAKANVKFKEESKVVELAKQELQNLEDAENDLMLLDDEDGLHPYLLGEVFVHLPAEEVTERLERKKLDLQQKCREHEERAASLRGEMAHLKKVLYDKFGDRINLDENPPAGAQRAG</sequence>
<dbReference type="PANTHER" id="PTHR21100:SF9">
    <property type="entry name" value="PREFOLDIN SUBUNIT 4"/>
    <property type="match status" value="1"/>
</dbReference>
<keyword evidence="3" id="KW-0175">Coiled coil</keyword>
<dbReference type="EMBL" id="NIVC01001059">
    <property type="protein sequence ID" value="PAA72818.1"/>
    <property type="molecule type" value="Genomic_DNA"/>
</dbReference>
<gene>
    <name evidence="4" type="ORF">BOX15_Mlig001609g4</name>
    <name evidence="5" type="ORF">BOX15_Mlig032463g2</name>
</gene>
<dbReference type="AlphaFoldDB" id="A0A267FGC2"/>
<dbReference type="InterPro" id="IPR002777">
    <property type="entry name" value="PFD_beta-like"/>
</dbReference>
<keyword evidence="2" id="KW-0143">Chaperone</keyword>
<proteinExistence type="inferred from homology"/>
<evidence type="ECO:0000313" key="5">
    <source>
        <dbReference type="EMBL" id="PAA72818.1"/>
    </source>
</evidence>
<evidence type="ECO:0000313" key="6">
    <source>
        <dbReference type="Proteomes" id="UP000215902"/>
    </source>
</evidence>
<keyword evidence="6" id="KW-1185">Reference proteome</keyword>
<comment type="similarity">
    <text evidence="1">Belongs to the prefoldin subunit beta family.</text>
</comment>
<dbReference type="CDD" id="cd23165">
    <property type="entry name" value="Prefoldin_4"/>
    <property type="match status" value="1"/>
</dbReference>
<evidence type="ECO:0000256" key="1">
    <source>
        <dbReference type="ARBA" id="ARBA00008045"/>
    </source>
</evidence>
<organism evidence="5 6">
    <name type="scientific">Macrostomum lignano</name>
    <dbReference type="NCBI Taxonomy" id="282301"/>
    <lineage>
        <taxon>Eukaryota</taxon>
        <taxon>Metazoa</taxon>
        <taxon>Spiralia</taxon>
        <taxon>Lophotrochozoa</taxon>
        <taxon>Platyhelminthes</taxon>
        <taxon>Rhabditophora</taxon>
        <taxon>Macrostomorpha</taxon>
        <taxon>Macrostomida</taxon>
        <taxon>Macrostomidae</taxon>
        <taxon>Macrostomum</taxon>
    </lineage>
</organism>
<name>A0A267FGC2_9PLAT</name>
<dbReference type="EMBL" id="NIVC01003267">
    <property type="protein sequence ID" value="PAA52289.1"/>
    <property type="molecule type" value="Genomic_DNA"/>
</dbReference>
<dbReference type="GO" id="GO:0005737">
    <property type="term" value="C:cytoplasm"/>
    <property type="evidence" value="ECO:0007669"/>
    <property type="project" value="TreeGrafter"/>
</dbReference>
<comment type="caution">
    <text evidence="5">The sequence shown here is derived from an EMBL/GenBank/DDBJ whole genome shotgun (WGS) entry which is preliminary data.</text>
</comment>
<dbReference type="GO" id="GO:0006457">
    <property type="term" value="P:protein folding"/>
    <property type="evidence" value="ECO:0007669"/>
    <property type="project" value="InterPro"/>
</dbReference>
<dbReference type="STRING" id="282301.A0A267FGC2"/>
<dbReference type="InterPro" id="IPR016661">
    <property type="entry name" value="PFDN4"/>
</dbReference>
<dbReference type="SUPFAM" id="SSF46579">
    <property type="entry name" value="Prefoldin"/>
    <property type="match status" value="1"/>
</dbReference>
<reference evidence="5 6" key="1">
    <citation type="submission" date="2017-06" db="EMBL/GenBank/DDBJ databases">
        <title>A platform for efficient transgenesis in Macrostomum lignano, a flatworm model organism for stem cell research.</title>
        <authorList>
            <person name="Berezikov E."/>
        </authorList>
    </citation>
    <scope>NUCLEOTIDE SEQUENCE [LARGE SCALE GENOMIC DNA]</scope>
    <source>
        <strain evidence="5">DV1</strain>
        <tissue evidence="5">Whole organism</tissue>
    </source>
</reference>
<evidence type="ECO:0008006" key="7">
    <source>
        <dbReference type="Google" id="ProtNLM"/>
    </source>
</evidence>
<evidence type="ECO:0000313" key="4">
    <source>
        <dbReference type="EMBL" id="PAA52289.1"/>
    </source>
</evidence>
<accession>A0A267FGC2</accession>
<evidence type="ECO:0000256" key="3">
    <source>
        <dbReference type="SAM" id="Coils"/>
    </source>
</evidence>
<dbReference type="OrthoDB" id="10250441at2759"/>
<evidence type="ECO:0000256" key="2">
    <source>
        <dbReference type="ARBA" id="ARBA00023186"/>
    </source>
</evidence>
<dbReference type="GO" id="GO:0051082">
    <property type="term" value="F:unfolded protein binding"/>
    <property type="evidence" value="ECO:0007669"/>
    <property type="project" value="InterPro"/>
</dbReference>
<dbReference type="PANTHER" id="PTHR21100">
    <property type="entry name" value="PREFOLDIN SUBUNIT 4"/>
    <property type="match status" value="1"/>
</dbReference>